<dbReference type="EMBL" id="CP032614">
    <property type="protein sequence ID" value="AYF85587.1"/>
    <property type="molecule type" value="Genomic_DNA"/>
</dbReference>
<dbReference type="AlphaFoldDB" id="A0A9W3VHS7"/>
<proteinExistence type="predicted"/>
<organism evidence="2 3">
    <name type="scientific">Bacillus thuringiensis</name>
    <dbReference type="NCBI Taxonomy" id="1428"/>
    <lineage>
        <taxon>Bacteria</taxon>
        <taxon>Bacillati</taxon>
        <taxon>Bacillota</taxon>
        <taxon>Bacilli</taxon>
        <taxon>Bacillales</taxon>
        <taxon>Bacillaceae</taxon>
        <taxon>Bacillus</taxon>
        <taxon>Bacillus cereus group</taxon>
    </lineage>
</organism>
<dbReference type="InterPro" id="IPR011055">
    <property type="entry name" value="Dup_hybrid_motif"/>
</dbReference>
<name>A0A9W3VHS7_BACTU</name>
<reference evidence="2 3" key="1">
    <citation type="submission" date="2018-09" db="EMBL/GenBank/DDBJ databases">
        <title>Complete genome of Bacillus thuringiensis strain QZL38.</title>
        <authorList>
            <person name="Song F."/>
        </authorList>
    </citation>
    <scope>NUCLEOTIDE SEQUENCE [LARGE SCALE GENOMIC DNA]</scope>
    <source>
        <strain evidence="2 3">QZL38</strain>
        <plasmid evidence="2 3">p.1</plasmid>
    </source>
</reference>
<dbReference type="InterPro" id="IPR050570">
    <property type="entry name" value="Cell_wall_metabolism_enzyme"/>
</dbReference>
<dbReference type="Gene3D" id="2.70.70.10">
    <property type="entry name" value="Glucose Permease (Domain IIA)"/>
    <property type="match status" value="1"/>
</dbReference>
<dbReference type="InterPro" id="IPR016047">
    <property type="entry name" value="M23ase_b-sheet_dom"/>
</dbReference>
<protein>
    <submittedName>
        <fullName evidence="2">M23 family metallopeptidase</fullName>
    </submittedName>
</protein>
<keyword evidence="2" id="KW-0614">Plasmid</keyword>
<dbReference type="Proteomes" id="UP000269847">
    <property type="component" value="Plasmid p.1"/>
</dbReference>
<evidence type="ECO:0000313" key="3">
    <source>
        <dbReference type="Proteomes" id="UP000269847"/>
    </source>
</evidence>
<sequence length="456" mass="51050">MLKKGVMLLFFILSISTFSMVTHAANSSEYVNQSFYGYKEPSFNSAKTNGGSEYGAQNVGVVEKRDNGWWKIETWEGPVWINLNGEERVMGDFYAYDEPSFSSKVANAGAKYGRQTFRIVDGTTDGWLKFKTWEGDKWMNPTAEQITVNKTIYAYNEPSFNAKKANYGEPFNPQNWGVVEKKENGWMKVGTYEGYKWINPDGEERFINKSFYAYNEASFNAAKANAGALYSPQNFRVVDGTPSGWLKVKTWEGEKWLNLDGEERFINKSFYAYNEPSFSSGKANAGAVYNPQNFRIIDGTTSGWLKIKTWEGDKWMNPHETDSSSSKYQMPIKNPNVSSWYGSRWGTVHKGIDFSAAKGTPIMASKSGTVEFAGFGVRGQGFGGYGNAVVIRHEDGLWTLYGHMDSILTTVGAHVQQGQVIGKVGSTGDSTGNHLHFEIKNQYIGGQVDPKPYLPF</sequence>
<geneLocation type="plasmid" evidence="2 3">
    <name>p.1</name>
</geneLocation>
<dbReference type="PANTHER" id="PTHR21666">
    <property type="entry name" value="PEPTIDASE-RELATED"/>
    <property type="match status" value="1"/>
</dbReference>
<dbReference type="CDD" id="cd12797">
    <property type="entry name" value="M23_peptidase"/>
    <property type="match status" value="1"/>
</dbReference>
<evidence type="ECO:0000259" key="1">
    <source>
        <dbReference type="Pfam" id="PF01551"/>
    </source>
</evidence>
<gene>
    <name evidence="2" type="ORF">D7J84_32235</name>
</gene>
<accession>A0A9W3VHS7</accession>
<dbReference type="RefSeq" id="WP_061884950.1">
    <property type="nucleotide sequence ID" value="NZ_CP014283.1"/>
</dbReference>
<dbReference type="GO" id="GO:0004222">
    <property type="term" value="F:metalloendopeptidase activity"/>
    <property type="evidence" value="ECO:0007669"/>
    <property type="project" value="TreeGrafter"/>
</dbReference>
<feature type="domain" description="M23ase beta-sheet core" evidence="1">
    <location>
        <begin position="348"/>
        <end position="442"/>
    </location>
</feature>
<dbReference type="PANTHER" id="PTHR21666:SF270">
    <property type="entry name" value="MUREIN HYDROLASE ACTIVATOR ENVC"/>
    <property type="match status" value="1"/>
</dbReference>
<dbReference type="SUPFAM" id="SSF51261">
    <property type="entry name" value="Duplicated hybrid motif"/>
    <property type="match status" value="1"/>
</dbReference>
<dbReference type="Pfam" id="PF01551">
    <property type="entry name" value="Peptidase_M23"/>
    <property type="match status" value="1"/>
</dbReference>
<evidence type="ECO:0000313" key="2">
    <source>
        <dbReference type="EMBL" id="AYF85587.1"/>
    </source>
</evidence>